<dbReference type="InterPro" id="IPR003599">
    <property type="entry name" value="Ig_sub"/>
</dbReference>
<dbReference type="NCBIfam" id="NF003559">
    <property type="entry name" value="PRK05234.1"/>
    <property type="match status" value="1"/>
</dbReference>
<dbReference type="SUPFAM" id="SSF48726">
    <property type="entry name" value="Immunoglobulin"/>
    <property type="match status" value="6"/>
</dbReference>
<dbReference type="SMART" id="SM00409">
    <property type="entry name" value="IG"/>
    <property type="match status" value="6"/>
</dbReference>
<feature type="domain" description="Fibronectin type-III" evidence="6">
    <location>
        <begin position="903"/>
        <end position="1001"/>
    </location>
</feature>
<feature type="domain" description="Fibronectin type-III" evidence="6">
    <location>
        <begin position="1610"/>
        <end position="1710"/>
    </location>
</feature>
<dbReference type="InterPro" id="IPR050964">
    <property type="entry name" value="Striated_Muscle_Regulatory"/>
</dbReference>
<feature type="domain" description="Ig-like" evidence="5">
    <location>
        <begin position="389"/>
        <end position="499"/>
    </location>
</feature>
<dbReference type="Pfam" id="PF02142">
    <property type="entry name" value="MGS"/>
    <property type="match status" value="1"/>
</dbReference>
<dbReference type="Gene3D" id="3.40.50.1380">
    <property type="entry name" value="Methylglyoxal synthase-like domain"/>
    <property type="match status" value="1"/>
</dbReference>
<keyword evidence="2" id="KW-1015">Disulfide bond</keyword>
<evidence type="ECO:0000256" key="1">
    <source>
        <dbReference type="ARBA" id="ARBA00022737"/>
    </source>
</evidence>
<dbReference type="Pfam" id="PF07679">
    <property type="entry name" value="I-set"/>
    <property type="match status" value="1"/>
</dbReference>
<dbReference type="CDD" id="cd00096">
    <property type="entry name" value="Ig"/>
    <property type="match status" value="1"/>
</dbReference>
<dbReference type="InterPro" id="IPR018148">
    <property type="entry name" value="Methylglyoxal_synth_AS"/>
</dbReference>
<evidence type="ECO:0000259" key="6">
    <source>
        <dbReference type="PROSITE" id="PS50853"/>
    </source>
</evidence>
<name>A0A815V6Y8_9BILA</name>
<feature type="domain" description="Fibronectin type-III" evidence="6">
    <location>
        <begin position="786"/>
        <end position="901"/>
    </location>
</feature>
<feature type="domain" description="Fibronectin type-III" evidence="6">
    <location>
        <begin position="1813"/>
        <end position="1909"/>
    </location>
</feature>
<comment type="caution">
    <text evidence="8">The sequence shown here is derived from an EMBL/GenBank/DDBJ whole genome shotgun (WGS) entry which is preliminary data.</text>
</comment>
<dbReference type="InterPro" id="IPR003598">
    <property type="entry name" value="Ig_sub2"/>
</dbReference>
<feature type="domain" description="Ig-like" evidence="5">
    <location>
        <begin position="209"/>
        <end position="291"/>
    </location>
</feature>
<feature type="domain" description="Ig-like" evidence="5">
    <location>
        <begin position="596"/>
        <end position="691"/>
    </location>
</feature>
<dbReference type="CDD" id="cd00063">
    <property type="entry name" value="FN3"/>
    <property type="match status" value="10"/>
</dbReference>
<keyword evidence="1" id="KW-0677">Repeat</keyword>
<dbReference type="InterPro" id="IPR036116">
    <property type="entry name" value="FN3_sf"/>
</dbReference>
<dbReference type="FunFam" id="2.60.40.10:FF:000032">
    <property type="entry name" value="palladin isoform X1"/>
    <property type="match status" value="1"/>
</dbReference>
<evidence type="ECO:0000256" key="2">
    <source>
        <dbReference type="ARBA" id="ARBA00023157"/>
    </source>
</evidence>
<dbReference type="Pfam" id="PF00041">
    <property type="entry name" value="fn3"/>
    <property type="match status" value="8"/>
</dbReference>
<dbReference type="PANTHER" id="PTHR13817:SF121">
    <property type="entry name" value="PROTEIN SIDEKICK-LIKE PROTEIN"/>
    <property type="match status" value="1"/>
</dbReference>
<dbReference type="PROSITE" id="PS50853">
    <property type="entry name" value="FN3"/>
    <property type="match status" value="11"/>
</dbReference>
<feature type="domain" description="MGS-like" evidence="7">
    <location>
        <begin position="5"/>
        <end position="157"/>
    </location>
</feature>
<dbReference type="HAMAP" id="MF_00549">
    <property type="entry name" value="Methylglyoxal_synth"/>
    <property type="match status" value="1"/>
</dbReference>
<keyword evidence="4" id="KW-1133">Transmembrane helix</keyword>
<dbReference type="InterPro" id="IPR003961">
    <property type="entry name" value="FN3_dom"/>
</dbReference>
<sequence>MVEHIVMPQRKRIAIIAHDNKKAELISCLQQHREVLSQHDLFGTGTTGTLVEEALNLLVTKFRSGPLGGDQQIGAKIASQELDIIFFLIDPLDSHPHYADVQALLRLAEAWNVVCGITTTCIDFILTSPKMHESCTRSVYLAPVLPRIEANKRKPLVHIVKQRVPVVNQNSKLTLPQISQTRPILSSIECTYISYAYQIAMHCEQLQAPIILRESSDGEVPLGSRKVFTCNAIGYPPPTYMWLREWQNLTSNFSSFSYFEITSAKKQDQGSYRCLAKNDVGIVASKTTHVTIWYFDGFTSNQRDQFVSISESDAVVLQLPTISSSPEPTVQWFMKSSSLSRDNKPIIMNEKYFITSTYNLVILNTDYQDEKIYFAIIENIFVGGTKQSPDFRLEINRRKNSYRTSSLEFIIKPTDQLATIGNHIKSFECIANAGSGNPIETIWQKDAVLIDSTSGRFHIGPYNRTLEVRGIIADDQGTYSCHVRIRNTDSYINASAKLTVRGVPIITTNFPLIQNVDLQDKIIFSCNGTQTLTNYNVTWYKDAVRLINQSSKVQLIENKLVINDIEWNDQGMYQCFLTNDVGEDTRSTWLRIKSEPPTVTVSNDLIVFNGTDIQLTCTANGSPWPNITWFKLNLNDDERILLNNMNGKFHVDKRTGVLSVLNTMRNDSGIFECLAQNILGSAHARTTLLVRRRTRIISLPQTMKIIKAQSLVLVCHVFSEDDVAKKISWYFNHNQMISQNRVYNESTILIDTPQNEDTGNYTCKVESEAGNDTRTTEVTVIELPWPPTFVRASLVNDSTSKSIVVNLTWIPNFDGNMPIERYIIQMKDCTLSDISEFSSSYDELGWETKDDINIQRSATKTWTVISGLRPFTTYRFRLSARNQLGEGQISDPSNKITLPEEIPSGTVKSVTAIPRDSTSVFIEYSKPIESIINGQLIGYDIKYALNYPNPNWKSIRVNSSTQSYILKDLMTWESYLISVSLVNNVGIGPASENVKVRTLEGIPSRAPTLIQYEPMNSTAIMIKWQGPSSSYINGILNSFKIELIDLKRNITLYQEQQAKPIELYQFVIGSLKKFTNYSVRINCATKIGSGPWSSPTIFVRTHEDVPDQVENLTFSNVYDTSLDISWQKPSEINGHLIGYELEWYQINNTQSNLYDRSVIEIEPHLTTYKINNLSATTCYTISVRAKTRKGFGLKRSASIESGYPPEMPSPPTNMEIISIEKRSVTIKFSPGYTGKTNILRYIVQIQMRSNNSQWENTQSFHIEQSKLIVRDLYPNRSYRIRMSAVNIKGTSNASIPTEFFRTKPDVPSSVPQLLLAQAINSSAIRVRWMPIATNEWNSGGKDVGYIISINDSVSRVIKIEDPLTMEFTFNDLSPAHTLFLIRLHTYNRIGMSKISIETTEKTFESVPLRSPSNIHIDSINGTSVTIRWDSLNPRDQGGLITNYKIMYYALSSPRVIHTIDYSDNSLSISYILNNLDGYNNYSCSICVCTSSGCSSYSPAFEFRTDESVPSKPTEVFFSNVGYSSAYMTWQKPTKLNGILIGYKIVYWGLDDEQTQTEIDDLTSATNSYSFKELEKTTPYTFILCAKTRIGCGEKSINRLLTMENRERPDAPLPPTIIESSINATSLILTWRKDGDFNYAPIRYIFIEYQEEHSTTWKPYDPINKPDGQITKLLVQNLKPNTKYRFRLASQNDMGISDYSRSTNFVRTKESAPLIQLTINYILTTQPCQIDIYLKELDSIDNNTRLKVLMKSVSNEETFQTSYHSINEDYSIHLDNLCQNSNINETHVLHVCLSNAVGDGPLSFARYFHIQSPAPLNISINSMNVSVLSPREILVRWNISQILSSINYRIRWAAANETDKEKSLIASYNESMVILDNLTPFTTYKIMINTFNINGDGLLYETDVVGTYEDVPGPMDQLTFSYVTFTSLQIEWQAPKSLNGILRSYELTYDNHLSFPSLMNTSSTRVKTIKQLLSPNITLLRIDELDSYQSYEFSLCACTIQCGPCIHKSIQTGPQKLAPLPPFDLFINKRSELIWKSSIKSEYYLVELSHDHGHTWKFIDQTFKSPLNLAKFQLNDSIEYYFRIYSVNRIGISEPSQIYRHNFTIFSTSFPLINPLQFVSNIFTFTRTNPLFFYIILGLVLLLIFMVICIVITCCCCRMKLKKTKLLQSTNTLSSNLNTAESKQSLYTSTTLLTPIKKELIIHRNRDSLALSDLIYNNFSSRSPPRPIPTPTVYDDLNSTKSLLTNNNNASNHSIDETQSKTDYSWYHALPQQLYTYMTNNHLTNRIMEENEHDSDEIDLAVAFSGAILMNNVPRSRAAVNGCSSFAL</sequence>
<feature type="domain" description="Fibronectin type-III" evidence="6">
    <location>
        <begin position="1210"/>
        <end position="1305"/>
    </location>
</feature>
<protein>
    <recommendedName>
        <fullName evidence="10">Methylglyoxal synthase</fullName>
    </recommendedName>
</protein>
<evidence type="ECO:0000313" key="9">
    <source>
        <dbReference type="Proteomes" id="UP000663834"/>
    </source>
</evidence>
<feature type="domain" description="Fibronectin type-III" evidence="6">
    <location>
        <begin position="1310"/>
        <end position="1405"/>
    </location>
</feature>
<reference evidence="8" key="1">
    <citation type="submission" date="2021-02" db="EMBL/GenBank/DDBJ databases">
        <authorList>
            <person name="Nowell W R."/>
        </authorList>
    </citation>
    <scope>NUCLEOTIDE SEQUENCE</scope>
</reference>
<dbReference type="SUPFAM" id="SSF49265">
    <property type="entry name" value="Fibronectin type III"/>
    <property type="match status" value="7"/>
</dbReference>
<dbReference type="PANTHER" id="PTHR13817">
    <property type="entry name" value="TITIN"/>
    <property type="match status" value="1"/>
</dbReference>
<dbReference type="SMART" id="SM00851">
    <property type="entry name" value="MGS"/>
    <property type="match status" value="1"/>
</dbReference>
<dbReference type="PROSITE" id="PS51855">
    <property type="entry name" value="MGS"/>
    <property type="match status" value="1"/>
</dbReference>
<evidence type="ECO:0000256" key="3">
    <source>
        <dbReference type="ARBA" id="ARBA00023319"/>
    </source>
</evidence>
<feature type="domain" description="Fibronectin type-III" evidence="6">
    <location>
        <begin position="1913"/>
        <end position="2014"/>
    </location>
</feature>
<feature type="domain" description="Fibronectin type-III" evidence="6">
    <location>
        <begin position="1508"/>
        <end position="1605"/>
    </location>
</feature>
<evidence type="ECO:0000313" key="8">
    <source>
        <dbReference type="EMBL" id="CAF1524097.1"/>
    </source>
</evidence>
<feature type="domain" description="Fibronectin type-III" evidence="6">
    <location>
        <begin position="1410"/>
        <end position="1507"/>
    </location>
</feature>
<dbReference type="InterPro" id="IPR036914">
    <property type="entry name" value="MGS-like_dom_sf"/>
</dbReference>
<feature type="transmembrane region" description="Helical" evidence="4">
    <location>
        <begin position="2130"/>
        <end position="2156"/>
    </location>
</feature>
<proteinExistence type="inferred from homology"/>
<accession>A0A815V6Y8</accession>
<dbReference type="GO" id="GO:0008929">
    <property type="term" value="F:methylglyoxal synthase activity"/>
    <property type="evidence" value="ECO:0007669"/>
    <property type="project" value="InterPro"/>
</dbReference>
<dbReference type="OrthoDB" id="8923679at2759"/>
<dbReference type="Proteomes" id="UP000663834">
    <property type="component" value="Unassembled WGS sequence"/>
</dbReference>
<dbReference type="PROSITE" id="PS01335">
    <property type="entry name" value="METHYLGLYOXAL_SYNTH"/>
    <property type="match status" value="1"/>
</dbReference>
<keyword evidence="4" id="KW-0812">Transmembrane</keyword>
<dbReference type="SMART" id="SM00060">
    <property type="entry name" value="FN3"/>
    <property type="match status" value="12"/>
</dbReference>
<dbReference type="InterPro" id="IPR007110">
    <property type="entry name" value="Ig-like_dom"/>
</dbReference>
<gene>
    <name evidence="8" type="ORF">KQP761_LOCUS15874</name>
</gene>
<dbReference type="PROSITE" id="PS50835">
    <property type="entry name" value="IG_LIKE"/>
    <property type="match status" value="5"/>
</dbReference>
<dbReference type="InterPro" id="IPR004363">
    <property type="entry name" value="Methylgl_synth"/>
</dbReference>
<dbReference type="InterPro" id="IPR013783">
    <property type="entry name" value="Ig-like_fold"/>
</dbReference>
<dbReference type="InterPro" id="IPR011607">
    <property type="entry name" value="MGS-like_dom"/>
</dbReference>
<dbReference type="SMART" id="SM00408">
    <property type="entry name" value="IGc2"/>
    <property type="match status" value="5"/>
</dbReference>
<dbReference type="SUPFAM" id="SSF52335">
    <property type="entry name" value="Methylglyoxal synthase-like"/>
    <property type="match status" value="1"/>
</dbReference>
<evidence type="ECO:0000259" key="7">
    <source>
        <dbReference type="PROSITE" id="PS51855"/>
    </source>
</evidence>
<feature type="domain" description="Fibronectin type-III" evidence="6">
    <location>
        <begin position="1006"/>
        <end position="1104"/>
    </location>
</feature>
<dbReference type="InterPro" id="IPR013098">
    <property type="entry name" value="Ig_I-set"/>
</dbReference>
<feature type="domain" description="Fibronectin type-III" evidence="6">
    <location>
        <begin position="1108"/>
        <end position="1206"/>
    </location>
</feature>
<organism evidence="8 9">
    <name type="scientific">Rotaria magnacalcarata</name>
    <dbReference type="NCBI Taxonomy" id="392030"/>
    <lineage>
        <taxon>Eukaryota</taxon>
        <taxon>Metazoa</taxon>
        <taxon>Spiralia</taxon>
        <taxon>Gnathifera</taxon>
        <taxon>Rotifera</taxon>
        <taxon>Eurotatoria</taxon>
        <taxon>Bdelloidea</taxon>
        <taxon>Philodinida</taxon>
        <taxon>Philodinidae</taxon>
        <taxon>Rotaria</taxon>
    </lineage>
</organism>
<evidence type="ECO:0000259" key="5">
    <source>
        <dbReference type="PROSITE" id="PS50835"/>
    </source>
</evidence>
<dbReference type="Pfam" id="PF13927">
    <property type="entry name" value="Ig_3"/>
    <property type="match status" value="3"/>
</dbReference>
<dbReference type="Gene3D" id="2.60.40.10">
    <property type="entry name" value="Immunoglobulins"/>
    <property type="match status" value="17"/>
</dbReference>
<dbReference type="InterPro" id="IPR036179">
    <property type="entry name" value="Ig-like_dom_sf"/>
</dbReference>
<evidence type="ECO:0000256" key="4">
    <source>
        <dbReference type="SAM" id="Phobius"/>
    </source>
</evidence>
<feature type="domain" description="Ig-like" evidence="5">
    <location>
        <begin position="504"/>
        <end position="591"/>
    </location>
</feature>
<keyword evidence="3" id="KW-0393">Immunoglobulin domain</keyword>
<keyword evidence="4" id="KW-0472">Membrane</keyword>
<feature type="domain" description="Ig-like" evidence="5">
    <location>
        <begin position="694"/>
        <end position="779"/>
    </location>
</feature>
<dbReference type="CDD" id="cd01422">
    <property type="entry name" value="MGS"/>
    <property type="match status" value="1"/>
</dbReference>
<dbReference type="EMBL" id="CAJNOW010007844">
    <property type="protein sequence ID" value="CAF1524097.1"/>
    <property type="molecule type" value="Genomic_DNA"/>
</dbReference>
<dbReference type="GO" id="GO:0019242">
    <property type="term" value="P:methylglyoxal biosynthetic process"/>
    <property type="evidence" value="ECO:0007669"/>
    <property type="project" value="InterPro"/>
</dbReference>
<evidence type="ECO:0008006" key="10">
    <source>
        <dbReference type="Google" id="ProtNLM"/>
    </source>
</evidence>